<evidence type="ECO:0000256" key="1">
    <source>
        <dbReference type="SAM" id="Phobius"/>
    </source>
</evidence>
<evidence type="ECO:0000313" key="3">
    <source>
        <dbReference type="Proteomes" id="UP000019277"/>
    </source>
</evidence>
<dbReference type="OrthoDB" id="3699572at2"/>
<organism evidence="2 3">
    <name type="scientific">Actinokineospora spheciospongiae</name>
    <dbReference type="NCBI Taxonomy" id="909613"/>
    <lineage>
        <taxon>Bacteria</taxon>
        <taxon>Bacillati</taxon>
        <taxon>Actinomycetota</taxon>
        <taxon>Actinomycetes</taxon>
        <taxon>Pseudonocardiales</taxon>
        <taxon>Pseudonocardiaceae</taxon>
        <taxon>Actinokineospora</taxon>
    </lineage>
</organism>
<protein>
    <submittedName>
        <fullName evidence="2">Uncharacterized protein</fullName>
    </submittedName>
</protein>
<dbReference type="EMBL" id="AYXG01000222">
    <property type="protein sequence ID" value="EWC59030.1"/>
    <property type="molecule type" value="Genomic_DNA"/>
</dbReference>
<keyword evidence="1" id="KW-0472">Membrane</keyword>
<evidence type="ECO:0000313" key="2">
    <source>
        <dbReference type="EMBL" id="EWC59030.1"/>
    </source>
</evidence>
<keyword evidence="1" id="KW-1133">Transmembrane helix</keyword>
<keyword evidence="1" id="KW-0812">Transmembrane</keyword>
<proteinExistence type="predicted"/>
<reference evidence="2 3" key="1">
    <citation type="journal article" date="2014" name="Genome Announc.">
        <title>Draft Genome Sequence of the Antitrypanosomally Active Sponge-Associated Bacterium Actinokineospora sp. Strain EG49.</title>
        <authorList>
            <person name="Harjes J."/>
            <person name="Ryu T."/>
            <person name="Abdelmohsen U.R."/>
            <person name="Moitinho-Silva L."/>
            <person name="Horn H."/>
            <person name="Ravasi T."/>
            <person name="Hentschel U."/>
        </authorList>
    </citation>
    <scope>NUCLEOTIDE SEQUENCE [LARGE SCALE GENOMIC DNA]</scope>
    <source>
        <strain evidence="2 3">EG49</strain>
    </source>
</reference>
<feature type="transmembrane region" description="Helical" evidence="1">
    <location>
        <begin position="26"/>
        <end position="48"/>
    </location>
</feature>
<dbReference type="RefSeq" id="WP_035288393.1">
    <property type="nucleotide sequence ID" value="NZ_AYXG01000222.1"/>
</dbReference>
<comment type="caution">
    <text evidence="2">The sequence shown here is derived from an EMBL/GenBank/DDBJ whole genome shotgun (WGS) entry which is preliminary data.</text>
</comment>
<name>W7IDS3_9PSEU</name>
<feature type="transmembrane region" description="Helical" evidence="1">
    <location>
        <begin position="103"/>
        <end position="123"/>
    </location>
</feature>
<keyword evidence="3" id="KW-1185">Reference proteome</keyword>
<gene>
    <name evidence="2" type="ORF">UO65_5697</name>
</gene>
<sequence>MTAEDPREPRPAADPLAQITLTPRRFAAVLAVAALLLGLTLLLVPVHVANPDPGAGSVNCGNVVGGVETRWVTDDLRSTDRSTVVAYVGICEEAISDRAGTGFPLLAAGVVGGLALTVVRWRVRG</sequence>
<dbReference type="Proteomes" id="UP000019277">
    <property type="component" value="Unassembled WGS sequence"/>
</dbReference>
<accession>W7IDS3</accession>
<dbReference type="AlphaFoldDB" id="W7IDS3"/>